<dbReference type="EMBL" id="VTEV01000004">
    <property type="protein sequence ID" value="TYS68261.1"/>
    <property type="molecule type" value="Genomic_DNA"/>
</dbReference>
<gene>
    <name evidence="5" type="ORF">FZC76_11005</name>
</gene>
<feature type="binding site" evidence="4">
    <location>
        <position position="64"/>
    </location>
    <ligand>
        <name>a divalent metal cation</name>
        <dbReference type="ChEBI" id="CHEBI:60240"/>
        <label>2</label>
    </ligand>
</feature>
<dbReference type="PANTHER" id="PTHR13799:SF14">
    <property type="entry name" value="GTP CYCLOHYDROLASE 1 TYPE 2 HOMOLOG"/>
    <property type="match status" value="1"/>
</dbReference>
<evidence type="ECO:0000256" key="2">
    <source>
        <dbReference type="ARBA" id="ARBA00022112"/>
    </source>
</evidence>
<protein>
    <recommendedName>
        <fullName evidence="2">GTP cyclohydrolase 1 type 2 homolog</fullName>
    </recommendedName>
</protein>
<dbReference type="PANTHER" id="PTHR13799">
    <property type="entry name" value="NGG1 INTERACTING FACTOR 3"/>
    <property type="match status" value="1"/>
</dbReference>
<comment type="caution">
    <text evidence="5">The sequence shown here is derived from an EMBL/GenBank/DDBJ whole genome shotgun (WGS) entry which is preliminary data.</text>
</comment>
<organism evidence="5 6">
    <name type="scientific">Sutcliffiella horikoshii</name>
    <dbReference type="NCBI Taxonomy" id="79883"/>
    <lineage>
        <taxon>Bacteria</taxon>
        <taxon>Bacillati</taxon>
        <taxon>Bacillota</taxon>
        <taxon>Bacilli</taxon>
        <taxon>Bacillales</taxon>
        <taxon>Bacillaceae</taxon>
        <taxon>Sutcliffiella</taxon>
    </lineage>
</organism>
<dbReference type="STRING" id="79883.GCA_001636495_02324"/>
<dbReference type="RefSeq" id="WP_148988235.1">
    <property type="nucleotide sequence ID" value="NZ_VTEV01000004.1"/>
</dbReference>
<reference evidence="5 6" key="1">
    <citation type="submission" date="2019-08" db="EMBL/GenBank/DDBJ databases">
        <title>Bacillus genomes from the desert of Cuatro Cienegas, Coahuila.</title>
        <authorList>
            <person name="Olmedo-Alvarez G."/>
        </authorList>
    </citation>
    <scope>NUCLEOTIDE SEQUENCE [LARGE SCALE GENOMIC DNA]</scope>
    <source>
        <strain evidence="5 6">CH28_1T</strain>
    </source>
</reference>
<feature type="binding site" evidence="4">
    <location>
        <position position="65"/>
    </location>
    <ligand>
        <name>a divalent metal cation</name>
        <dbReference type="ChEBI" id="CHEBI:60240"/>
        <label>1</label>
    </ligand>
</feature>
<evidence type="ECO:0000313" key="5">
    <source>
        <dbReference type="EMBL" id="TYS68261.1"/>
    </source>
</evidence>
<dbReference type="AlphaFoldDB" id="A0A5D4SZX9"/>
<feature type="binding site" evidence="4">
    <location>
        <position position="220"/>
    </location>
    <ligand>
        <name>a divalent metal cation</name>
        <dbReference type="ChEBI" id="CHEBI:60240"/>
        <label>1</label>
    </ligand>
</feature>
<dbReference type="InterPro" id="IPR036069">
    <property type="entry name" value="DUF34/NIF3_sf"/>
</dbReference>
<dbReference type="SUPFAM" id="SSF102705">
    <property type="entry name" value="NIF3 (NGG1p interacting factor 3)-like"/>
    <property type="match status" value="1"/>
</dbReference>
<accession>A0A5D4SZX9</accession>
<keyword evidence="3 4" id="KW-0479">Metal-binding</keyword>
<name>A0A5D4SZX9_9BACI</name>
<dbReference type="OrthoDB" id="9792792at2"/>
<dbReference type="Proteomes" id="UP000322524">
    <property type="component" value="Unassembled WGS sequence"/>
</dbReference>
<evidence type="ECO:0000313" key="6">
    <source>
        <dbReference type="Proteomes" id="UP000322524"/>
    </source>
</evidence>
<proteinExistence type="inferred from homology"/>
<dbReference type="Gene3D" id="3.40.1390.30">
    <property type="entry name" value="NIF3 (NGG1p interacting factor 3)-like"/>
    <property type="match status" value="2"/>
</dbReference>
<dbReference type="GO" id="GO:0005737">
    <property type="term" value="C:cytoplasm"/>
    <property type="evidence" value="ECO:0007669"/>
    <property type="project" value="TreeGrafter"/>
</dbReference>
<evidence type="ECO:0000256" key="3">
    <source>
        <dbReference type="ARBA" id="ARBA00022723"/>
    </source>
</evidence>
<feature type="binding site" evidence="4">
    <location>
        <position position="216"/>
    </location>
    <ligand>
        <name>a divalent metal cation</name>
        <dbReference type="ChEBI" id="CHEBI:60240"/>
        <label>1</label>
    </ligand>
</feature>
<evidence type="ECO:0000256" key="1">
    <source>
        <dbReference type="ARBA" id="ARBA00006964"/>
    </source>
</evidence>
<feature type="binding site" evidence="4">
    <location>
        <position position="97"/>
    </location>
    <ligand>
        <name>a divalent metal cation</name>
        <dbReference type="ChEBI" id="CHEBI:60240"/>
        <label>1</label>
    </ligand>
</feature>
<comment type="similarity">
    <text evidence="1">Belongs to the GTP cyclohydrolase I type 2/NIF3 family.</text>
</comment>
<dbReference type="Pfam" id="PF01784">
    <property type="entry name" value="DUF34_NIF3"/>
    <property type="match status" value="1"/>
</dbReference>
<dbReference type="InterPro" id="IPR002678">
    <property type="entry name" value="DUF34/NIF3"/>
</dbReference>
<sequence length="261" mass="29891">MKITKFKAIINELFPRELLEEFKDDYGFNNTSNNMIKTIGFSTNLSIEVIDQAKAAKVDLIITHHDAWDFIYGLKDECMKRLKAYNISHFWIHGPLDYIEFGTCTSLMNRIGIDNIIRFSEYRNSSVPGIGEFNEGEKFESLVETMRTELEEPVRVWKNHENKVKKVGVLTGAGHSTNHIKFALDQGCDTYITGEASLYTIQYAKFAGINLLVGSHIFTEIFGVESLALRVKEAEEGVSIIKLQEEHFELNHSERMEDKIL</sequence>
<dbReference type="GO" id="GO:0046872">
    <property type="term" value="F:metal ion binding"/>
    <property type="evidence" value="ECO:0007669"/>
    <property type="project" value="UniProtKB-KW"/>
</dbReference>
<evidence type="ECO:0000256" key="4">
    <source>
        <dbReference type="PIRSR" id="PIRSR602678-1"/>
    </source>
</evidence>